<accession>A0A645FWS1</accession>
<reference evidence="2" key="1">
    <citation type="submission" date="2019-08" db="EMBL/GenBank/DDBJ databases">
        <authorList>
            <person name="Kucharzyk K."/>
            <person name="Murdoch R.W."/>
            <person name="Higgins S."/>
            <person name="Loffler F."/>
        </authorList>
    </citation>
    <scope>NUCLEOTIDE SEQUENCE</scope>
</reference>
<evidence type="ECO:0000313" key="2">
    <source>
        <dbReference type="EMBL" id="MPN18316.1"/>
    </source>
</evidence>
<comment type="caution">
    <text evidence="2">The sequence shown here is derived from an EMBL/GenBank/DDBJ whole genome shotgun (WGS) entry which is preliminary data.</text>
</comment>
<protein>
    <submittedName>
        <fullName evidence="2">Uncharacterized protein</fullName>
    </submittedName>
</protein>
<sequence length="78" mass="7874">MGVAARDGVKEHSAVGDGTPHRTDLVERGAEGHDAGAGDCAVGRLDAHNSVQAGGQANRAARISSDRKNRLTGGDRGG</sequence>
<feature type="compositionally biased region" description="Basic and acidic residues" evidence="1">
    <location>
        <begin position="7"/>
        <end position="36"/>
    </location>
</feature>
<dbReference type="AlphaFoldDB" id="A0A645FWS1"/>
<dbReference type="EMBL" id="VSSQ01065627">
    <property type="protein sequence ID" value="MPN18316.1"/>
    <property type="molecule type" value="Genomic_DNA"/>
</dbReference>
<evidence type="ECO:0000256" key="1">
    <source>
        <dbReference type="SAM" id="MobiDB-lite"/>
    </source>
</evidence>
<gene>
    <name evidence="2" type="ORF">SDC9_165676</name>
</gene>
<feature type="region of interest" description="Disordered" evidence="1">
    <location>
        <begin position="1"/>
        <end position="78"/>
    </location>
</feature>
<organism evidence="2">
    <name type="scientific">bioreactor metagenome</name>
    <dbReference type="NCBI Taxonomy" id="1076179"/>
    <lineage>
        <taxon>unclassified sequences</taxon>
        <taxon>metagenomes</taxon>
        <taxon>ecological metagenomes</taxon>
    </lineage>
</organism>
<proteinExistence type="predicted"/>
<name>A0A645FWS1_9ZZZZ</name>